<dbReference type="SMART" id="SM00052">
    <property type="entry name" value="EAL"/>
    <property type="match status" value="1"/>
</dbReference>
<dbReference type="PIRSF" id="PIRSF005925">
    <property type="entry name" value="Dos"/>
    <property type="match status" value="1"/>
</dbReference>
<dbReference type="PROSITE" id="PS50112">
    <property type="entry name" value="PAS"/>
    <property type="match status" value="1"/>
</dbReference>
<dbReference type="PANTHER" id="PTHR44757">
    <property type="entry name" value="DIGUANYLATE CYCLASE DGCP"/>
    <property type="match status" value="1"/>
</dbReference>
<evidence type="ECO:0000259" key="8">
    <source>
        <dbReference type="PROSITE" id="PS50883"/>
    </source>
</evidence>
<dbReference type="CDD" id="cd00130">
    <property type="entry name" value="PAS"/>
    <property type="match status" value="1"/>
</dbReference>
<feature type="coiled-coil region" evidence="5">
    <location>
        <begin position="180"/>
        <end position="207"/>
    </location>
</feature>
<dbReference type="InterPro" id="IPR043128">
    <property type="entry name" value="Rev_trsase/Diguanyl_cyclase"/>
</dbReference>
<dbReference type="EMBL" id="CABVOU010000039">
    <property type="protein sequence ID" value="VVZ96306.1"/>
    <property type="molecule type" value="Genomic_DNA"/>
</dbReference>
<dbReference type="NCBIfam" id="TIGR00254">
    <property type="entry name" value="GGDEF"/>
    <property type="match status" value="1"/>
</dbReference>
<dbReference type="Pfam" id="PF13185">
    <property type="entry name" value="GAF_2"/>
    <property type="match status" value="1"/>
</dbReference>
<evidence type="ECO:0000256" key="5">
    <source>
        <dbReference type="SAM" id="Coils"/>
    </source>
</evidence>
<dbReference type="GO" id="GO:0071732">
    <property type="term" value="P:cellular response to nitric oxide"/>
    <property type="evidence" value="ECO:0007669"/>
    <property type="project" value="UniProtKB-ARBA"/>
</dbReference>
<feature type="domain" description="PAC" evidence="7">
    <location>
        <begin position="268"/>
        <end position="319"/>
    </location>
</feature>
<comment type="cofactor">
    <cofactor evidence="1">
        <name>Mg(2+)</name>
        <dbReference type="ChEBI" id="CHEBI:18420"/>
    </cofactor>
</comment>
<keyword evidence="11" id="KW-1185">Reference proteome</keyword>
<evidence type="ECO:0000256" key="4">
    <source>
        <dbReference type="ARBA" id="ARBA00051114"/>
    </source>
</evidence>
<dbReference type="InterPro" id="IPR035965">
    <property type="entry name" value="PAS-like_dom_sf"/>
</dbReference>
<organism evidence="10 11">
    <name type="scientific">Halomonas lysinitropha</name>
    <dbReference type="NCBI Taxonomy" id="2607506"/>
    <lineage>
        <taxon>Bacteria</taxon>
        <taxon>Pseudomonadati</taxon>
        <taxon>Pseudomonadota</taxon>
        <taxon>Gammaproteobacteria</taxon>
        <taxon>Oceanospirillales</taxon>
        <taxon>Halomonadaceae</taxon>
        <taxon>Halomonas</taxon>
    </lineage>
</organism>
<evidence type="ECO:0000256" key="2">
    <source>
        <dbReference type="ARBA" id="ARBA00012282"/>
    </source>
</evidence>
<dbReference type="InterPro" id="IPR000160">
    <property type="entry name" value="GGDEF_dom"/>
</dbReference>
<dbReference type="InterPro" id="IPR029787">
    <property type="entry name" value="Nucleotide_cyclase"/>
</dbReference>
<comment type="catalytic activity">
    <reaction evidence="4">
        <text>3',3'-c-di-GMP + H2O = 5'-phosphoguanylyl(3'-&gt;5')guanosine + H(+)</text>
        <dbReference type="Rhea" id="RHEA:24902"/>
        <dbReference type="ChEBI" id="CHEBI:15377"/>
        <dbReference type="ChEBI" id="CHEBI:15378"/>
        <dbReference type="ChEBI" id="CHEBI:58754"/>
        <dbReference type="ChEBI" id="CHEBI:58805"/>
        <dbReference type="EC" id="3.1.4.52"/>
    </reaction>
    <physiologicalReaction direction="left-to-right" evidence="4">
        <dbReference type="Rhea" id="RHEA:24903"/>
    </physiologicalReaction>
</comment>
<evidence type="ECO:0000256" key="3">
    <source>
        <dbReference type="ARBA" id="ARBA00022636"/>
    </source>
</evidence>
<dbReference type="SUPFAM" id="SSF55781">
    <property type="entry name" value="GAF domain-like"/>
    <property type="match status" value="1"/>
</dbReference>
<evidence type="ECO:0000259" key="9">
    <source>
        <dbReference type="PROSITE" id="PS50887"/>
    </source>
</evidence>
<dbReference type="Gene3D" id="3.30.70.270">
    <property type="match status" value="1"/>
</dbReference>
<dbReference type="SMART" id="SM00267">
    <property type="entry name" value="GGDEF"/>
    <property type="match status" value="1"/>
</dbReference>
<dbReference type="Gene3D" id="3.30.450.40">
    <property type="match status" value="1"/>
</dbReference>
<dbReference type="Pfam" id="PF13426">
    <property type="entry name" value="PAS_9"/>
    <property type="match status" value="1"/>
</dbReference>
<evidence type="ECO:0000259" key="6">
    <source>
        <dbReference type="PROSITE" id="PS50112"/>
    </source>
</evidence>
<keyword evidence="3" id="KW-0973">c-di-GMP</keyword>
<dbReference type="SMART" id="SM00086">
    <property type="entry name" value="PAC"/>
    <property type="match status" value="1"/>
</dbReference>
<dbReference type="SMART" id="SM00065">
    <property type="entry name" value="GAF"/>
    <property type="match status" value="1"/>
</dbReference>
<dbReference type="GO" id="GO:0071111">
    <property type="term" value="F:cyclic-guanylate-specific phosphodiesterase activity"/>
    <property type="evidence" value="ECO:0007669"/>
    <property type="project" value="UniProtKB-EC"/>
</dbReference>
<dbReference type="InterPro" id="IPR029016">
    <property type="entry name" value="GAF-like_dom_sf"/>
</dbReference>
<gene>
    <name evidence="10" type="primary">gmr_5</name>
    <name evidence="10" type="ORF">HALO32_02402</name>
</gene>
<name>A0A5K1I4D5_9GAMM</name>
<dbReference type="Gene3D" id="3.20.20.450">
    <property type="entry name" value="EAL domain"/>
    <property type="match status" value="1"/>
</dbReference>
<feature type="domain" description="GGDEF" evidence="9">
    <location>
        <begin position="351"/>
        <end position="484"/>
    </location>
</feature>
<dbReference type="CDD" id="cd01949">
    <property type="entry name" value="GGDEF"/>
    <property type="match status" value="1"/>
</dbReference>
<evidence type="ECO:0000259" key="7">
    <source>
        <dbReference type="PROSITE" id="PS50113"/>
    </source>
</evidence>
<evidence type="ECO:0000313" key="10">
    <source>
        <dbReference type="EMBL" id="VVZ96306.1"/>
    </source>
</evidence>
<dbReference type="PANTHER" id="PTHR44757:SF2">
    <property type="entry name" value="BIOFILM ARCHITECTURE MAINTENANCE PROTEIN MBAA"/>
    <property type="match status" value="1"/>
</dbReference>
<dbReference type="PROSITE" id="PS50887">
    <property type="entry name" value="GGDEF"/>
    <property type="match status" value="1"/>
</dbReference>
<dbReference type="FunFam" id="3.20.20.450:FF:000001">
    <property type="entry name" value="Cyclic di-GMP phosphodiesterase yahA"/>
    <property type="match status" value="1"/>
</dbReference>
<evidence type="ECO:0000256" key="1">
    <source>
        <dbReference type="ARBA" id="ARBA00001946"/>
    </source>
</evidence>
<dbReference type="FunFam" id="3.30.70.270:FF:000001">
    <property type="entry name" value="Diguanylate cyclase domain protein"/>
    <property type="match status" value="1"/>
</dbReference>
<dbReference type="InterPro" id="IPR012226">
    <property type="entry name" value="Diguanyl_cyclase/Pdiesterase"/>
</dbReference>
<dbReference type="Pfam" id="PF00990">
    <property type="entry name" value="GGDEF"/>
    <property type="match status" value="1"/>
</dbReference>
<feature type="domain" description="EAL" evidence="8">
    <location>
        <begin position="493"/>
        <end position="747"/>
    </location>
</feature>
<reference evidence="10 11" key="1">
    <citation type="submission" date="2019-09" db="EMBL/GenBank/DDBJ databases">
        <authorList>
            <person name="Criscuolo A."/>
        </authorList>
    </citation>
    <scope>NUCLEOTIDE SEQUENCE [LARGE SCALE GENOMIC DNA]</scope>
    <source>
        <strain evidence="11">3(2)</strain>
    </source>
</reference>
<sequence length="754" mass="83125">MTTDIDIAHAKIHRLSRLYLTLSRCNQAVLESASESDLLASACQIAVDAGELAMAWVATIDPETGTIRVAERFGRGVEYLESVQISPDAEDPNGRGPTGTALREGHPVWCDNFMRDPRTAQWHALGERFGWSASASLPLTSNGHVVGALNLYLTQQNAFDAATRELLGEIAAVISFGLGRFALEAARQEAEDRLRDSEDRYRSIVEHSRDAILLTAPDGRILAANPAACRIFGCTESDILRLGRNGLVDTADPRVTAAVEERRRTGSFSGELTMRRYDGERFPAELSTSVFQTHSGEVRTSMLIRDVTERKRNEAQLAYLAQHDALTGLPNRLLLTDRLNLAIAQAERDGTSLALMFLDLDRFKQVNDLMGHELGDQVLHQAAQRLKACVRASDTLSRQGGDEFLIVLPNIGSPETAVPVARKLLDTLITPFSLGDREMVLSGSIGIACYPEDGTDADSLLRNADAAMYVAKDLGRNRYQFYSPAMNERIRERLMLEIDLRRAIERGQLFLNYQPQFAFTNRLVIGLEALARWQHPTLGLIPPDQFIPMAENSGLIVPIGAWVLETACQQQAAWIAEGLIDGPMAVNVSMHQFRQPDFIERVTDALSRSGLSACHLELEVTESVFMQDLDRVMQTLEALRSLGVRLSIDDFGTGYSSLSHLKKLPIYRLKIDQSFIQGLPLDQENAAIAGAIISMGKRLGFEVLAEGVETQEQARYLHSLECDAGQGYLFARPMAARECTDFLRDGAGATPAPS</sequence>
<dbReference type="AlphaFoldDB" id="A0A5K1I4D5"/>
<dbReference type="Pfam" id="PF00563">
    <property type="entry name" value="EAL"/>
    <property type="match status" value="1"/>
</dbReference>
<dbReference type="InterPro" id="IPR035919">
    <property type="entry name" value="EAL_sf"/>
</dbReference>
<dbReference type="InterPro" id="IPR052155">
    <property type="entry name" value="Biofilm_reg_signaling"/>
</dbReference>
<dbReference type="RefSeq" id="WP_192576493.1">
    <property type="nucleotide sequence ID" value="NZ_CABVOU010000039.1"/>
</dbReference>
<dbReference type="PROSITE" id="PS50883">
    <property type="entry name" value="EAL"/>
    <property type="match status" value="1"/>
</dbReference>
<dbReference type="Proteomes" id="UP000326725">
    <property type="component" value="Unassembled WGS sequence"/>
</dbReference>
<dbReference type="Gene3D" id="3.30.450.20">
    <property type="entry name" value="PAS domain"/>
    <property type="match status" value="1"/>
</dbReference>
<dbReference type="SUPFAM" id="SSF141868">
    <property type="entry name" value="EAL domain-like"/>
    <property type="match status" value="1"/>
</dbReference>
<accession>A0A5K1I4D5</accession>
<protein>
    <recommendedName>
        <fullName evidence="2">cyclic-guanylate-specific phosphodiesterase</fullName>
        <ecNumber evidence="2">3.1.4.52</ecNumber>
    </recommendedName>
</protein>
<keyword evidence="5" id="KW-0175">Coiled coil</keyword>
<dbReference type="NCBIfam" id="TIGR00229">
    <property type="entry name" value="sensory_box"/>
    <property type="match status" value="1"/>
</dbReference>
<dbReference type="SMART" id="SM00091">
    <property type="entry name" value="PAS"/>
    <property type="match status" value="1"/>
</dbReference>
<feature type="domain" description="PAS" evidence="6">
    <location>
        <begin position="197"/>
        <end position="240"/>
    </location>
</feature>
<dbReference type="InterPro" id="IPR001610">
    <property type="entry name" value="PAC"/>
</dbReference>
<dbReference type="EC" id="3.1.4.52" evidence="2"/>
<proteinExistence type="predicted"/>
<dbReference type="PROSITE" id="PS50113">
    <property type="entry name" value="PAC"/>
    <property type="match status" value="1"/>
</dbReference>
<dbReference type="InterPro" id="IPR000700">
    <property type="entry name" value="PAS-assoc_C"/>
</dbReference>
<dbReference type="InterPro" id="IPR001633">
    <property type="entry name" value="EAL_dom"/>
</dbReference>
<keyword evidence="10" id="KW-0378">Hydrolase</keyword>
<dbReference type="SUPFAM" id="SSF55785">
    <property type="entry name" value="PYP-like sensor domain (PAS domain)"/>
    <property type="match status" value="1"/>
</dbReference>
<evidence type="ECO:0000313" key="11">
    <source>
        <dbReference type="Proteomes" id="UP000326725"/>
    </source>
</evidence>
<dbReference type="CDD" id="cd01948">
    <property type="entry name" value="EAL"/>
    <property type="match status" value="1"/>
</dbReference>
<dbReference type="InterPro" id="IPR000014">
    <property type="entry name" value="PAS"/>
</dbReference>
<dbReference type="InterPro" id="IPR003018">
    <property type="entry name" value="GAF"/>
</dbReference>
<dbReference type="SUPFAM" id="SSF55073">
    <property type="entry name" value="Nucleotide cyclase"/>
    <property type="match status" value="1"/>
</dbReference>